<keyword evidence="4" id="KW-1185">Reference proteome</keyword>
<dbReference type="SUPFAM" id="SSF56300">
    <property type="entry name" value="Metallo-dependent phosphatases"/>
    <property type="match status" value="1"/>
</dbReference>
<feature type="transmembrane region" description="Helical" evidence="1">
    <location>
        <begin position="43"/>
        <end position="62"/>
    </location>
</feature>
<dbReference type="GO" id="GO:0016787">
    <property type="term" value="F:hydrolase activity"/>
    <property type="evidence" value="ECO:0007669"/>
    <property type="project" value="InterPro"/>
</dbReference>
<keyword evidence="1" id="KW-0812">Transmembrane</keyword>
<feature type="transmembrane region" description="Helical" evidence="1">
    <location>
        <begin position="83"/>
        <end position="102"/>
    </location>
</feature>
<proteinExistence type="predicted"/>
<dbReference type="CDD" id="cd07385">
    <property type="entry name" value="MPP_YkuE_C"/>
    <property type="match status" value="1"/>
</dbReference>
<dbReference type="Proteomes" id="UP000192906">
    <property type="component" value="Unassembled WGS sequence"/>
</dbReference>
<feature type="transmembrane region" description="Helical" evidence="1">
    <location>
        <begin position="12"/>
        <end position="31"/>
    </location>
</feature>
<dbReference type="InterPro" id="IPR029052">
    <property type="entry name" value="Metallo-depent_PP-like"/>
</dbReference>
<organism evidence="3 4">
    <name type="scientific">Desulfovibrio gilichinskyi</name>
    <dbReference type="NCBI Taxonomy" id="1519643"/>
    <lineage>
        <taxon>Bacteria</taxon>
        <taxon>Pseudomonadati</taxon>
        <taxon>Thermodesulfobacteriota</taxon>
        <taxon>Desulfovibrionia</taxon>
        <taxon>Desulfovibrionales</taxon>
        <taxon>Desulfovibrionaceae</taxon>
        <taxon>Desulfovibrio</taxon>
    </lineage>
</organism>
<dbReference type="PANTHER" id="PTHR31302">
    <property type="entry name" value="TRANSMEMBRANE PROTEIN WITH METALLOPHOSPHOESTERASE DOMAIN-RELATED"/>
    <property type="match status" value="1"/>
</dbReference>
<dbReference type="Gene3D" id="3.60.21.10">
    <property type="match status" value="1"/>
</dbReference>
<feature type="domain" description="Calcineurin-like phosphoesterase" evidence="2">
    <location>
        <begin position="126"/>
        <end position="287"/>
    </location>
</feature>
<name>A0A1X7CEM0_9BACT</name>
<evidence type="ECO:0000259" key="2">
    <source>
        <dbReference type="Pfam" id="PF00149"/>
    </source>
</evidence>
<evidence type="ECO:0000313" key="3">
    <source>
        <dbReference type="EMBL" id="SME95368.1"/>
    </source>
</evidence>
<keyword evidence="1" id="KW-1133">Transmembrane helix</keyword>
<dbReference type="AlphaFoldDB" id="A0A1X7CEM0"/>
<accession>A0A1X7CEM0</accession>
<keyword evidence="1" id="KW-0472">Membrane</keyword>
<reference evidence="4" key="1">
    <citation type="submission" date="2017-04" db="EMBL/GenBank/DDBJ databases">
        <authorList>
            <person name="Varghese N."/>
            <person name="Submissions S."/>
        </authorList>
    </citation>
    <scope>NUCLEOTIDE SEQUENCE [LARGE SCALE GENOMIC DNA]</scope>
    <source>
        <strain evidence="4">K3S</strain>
    </source>
</reference>
<dbReference type="STRING" id="1519643.SAMN06295933_0799"/>
<evidence type="ECO:0000256" key="1">
    <source>
        <dbReference type="SAM" id="Phobius"/>
    </source>
</evidence>
<dbReference type="EMBL" id="FWZU01000001">
    <property type="protein sequence ID" value="SME95368.1"/>
    <property type="molecule type" value="Genomic_DNA"/>
</dbReference>
<dbReference type="InterPro" id="IPR051158">
    <property type="entry name" value="Metallophosphoesterase_sf"/>
</dbReference>
<dbReference type="PANTHER" id="PTHR31302:SF0">
    <property type="entry name" value="TRANSMEMBRANE PROTEIN WITH METALLOPHOSPHOESTERASE DOMAIN"/>
    <property type="match status" value="1"/>
</dbReference>
<evidence type="ECO:0000313" key="4">
    <source>
        <dbReference type="Proteomes" id="UP000192906"/>
    </source>
</evidence>
<dbReference type="RefSeq" id="WP_245805453.1">
    <property type="nucleotide sequence ID" value="NZ_FWZU01000001.1"/>
</dbReference>
<gene>
    <name evidence="3" type="ORF">SAMN06295933_0799</name>
</gene>
<sequence length="343" mass="37714">MLSERPKTKRGILLASDLMTVVLPLTIFFSSDIPYSLKILLQGAGYTWATIIVCLVPLGLCAEPIRFGMKLMVPDLAVPKVKIFACLCLVSALMVIGGYINATSPVVRELSFDLRTGNSTGVEYDIAAVTDLHAGKLMSRERVGNIVTSINQMTPDIILLVGDVLDDYDVKQSGAVEELKRLKAPLGKYAVLGNHEYYLGGKWSEDFLEKQGLSVLVDETVIVDGKFLLVGRNDFSAVQHGGTREPLARLIPADNKLPVIVLDHKPAELEEAERAGVALQISGHTHNGQIFPVNFIIDDLYEKGWGILKKSKTWYYVSCGVGFWGPPIRTNSRPEILLIHIKV</sequence>
<dbReference type="Pfam" id="PF00149">
    <property type="entry name" value="Metallophos"/>
    <property type="match status" value="1"/>
</dbReference>
<protein>
    <recommendedName>
        <fullName evidence="2">Calcineurin-like phosphoesterase domain-containing protein</fullName>
    </recommendedName>
</protein>
<dbReference type="InterPro" id="IPR004843">
    <property type="entry name" value="Calcineurin-like_PHP"/>
</dbReference>